<feature type="region of interest" description="Disordered" evidence="2">
    <location>
        <begin position="451"/>
        <end position="528"/>
    </location>
</feature>
<gene>
    <name evidence="4" type="ORF">D3Y57_06925</name>
</gene>
<feature type="coiled-coil region" evidence="1">
    <location>
        <begin position="262"/>
        <end position="322"/>
    </location>
</feature>
<dbReference type="Pfam" id="PF13476">
    <property type="entry name" value="AAA_23"/>
    <property type="match status" value="1"/>
</dbReference>
<dbReference type="Proteomes" id="UP000276254">
    <property type="component" value="Chromosome"/>
</dbReference>
<dbReference type="AlphaFoldDB" id="A0A494T9U9"/>
<proteinExistence type="predicted"/>
<keyword evidence="5" id="KW-1185">Reference proteome</keyword>
<name>A0A494T9U9_SPHPE</name>
<evidence type="ECO:0000313" key="4">
    <source>
        <dbReference type="EMBL" id="AYJ85750.1"/>
    </source>
</evidence>
<dbReference type="Gene3D" id="3.40.50.300">
    <property type="entry name" value="P-loop containing nucleotide triphosphate hydrolases"/>
    <property type="match status" value="1"/>
</dbReference>
<dbReference type="InterPro" id="IPR027417">
    <property type="entry name" value="P-loop_NTPase"/>
</dbReference>
<dbReference type="InterPro" id="IPR038729">
    <property type="entry name" value="Rad50/SbcC_AAA"/>
</dbReference>
<reference evidence="4 5" key="1">
    <citation type="submission" date="2018-09" db="EMBL/GenBank/DDBJ databases">
        <title>Sphingomonas peninsula sp. nov., isolated from fildes peninsula, Antarctic soil.</title>
        <authorList>
            <person name="Yingchao G."/>
        </authorList>
    </citation>
    <scope>NUCLEOTIDE SEQUENCE [LARGE SCALE GENOMIC DNA]</scope>
    <source>
        <strain evidence="4 5">YZ-8</strain>
    </source>
</reference>
<dbReference type="OrthoDB" id="9791904at2"/>
<dbReference type="KEGG" id="spha:D3Y57_06925"/>
<dbReference type="SUPFAM" id="SSF52540">
    <property type="entry name" value="P-loop containing nucleoside triphosphate hydrolases"/>
    <property type="match status" value="1"/>
</dbReference>
<feature type="compositionally biased region" description="Basic and acidic residues" evidence="2">
    <location>
        <begin position="468"/>
        <end position="496"/>
    </location>
</feature>
<evidence type="ECO:0000256" key="1">
    <source>
        <dbReference type="SAM" id="Coils"/>
    </source>
</evidence>
<organism evidence="4 5">
    <name type="scientific">Sphingomonas paeninsulae</name>
    <dbReference type="NCBI Taxonomy" id="2319844"/>
    <lineage>
        <taxon>Bacteria</taxon>
        <taxon>Pseudomonadati</taxon>
        <taxon>Pseudomonadota</taxon>
        <taxon>Alphaproteobacteria</taxon>
        <taxon>Sphingomonadales</taxon>
        <taxon>Sphingomonadaceae</taxon>
        <taxon>Sphingomonas</taxon>
    </lineage>
</organism>
<evidence type="ECO:0000313" key="5">
    <source>
        <dbReference type="Proteomes" id="UP000276254"/>
    </source>
</evidence>
<accession>A0A494T9U9</accession>
<feature type="domain" description="Rad50/SbcC-type AAA" evidence="3">
    <location>
        <begin position="38"/>
        <end position="315"/>
    </location>
</feature>
<dbReference type="GO" id="GO:0006302">
    <property type="term" value="P:double-strand break repair"/>
    <property type="evidence" value="ECO:0007669"/>
    <property type="project" value="InterPro"/>
</dbReference>
<dbReference type="EMBL" id="CP032829">
    <property type="protein sequence ID" value="AYJ85750.1"/>
    <property type="molecule type" value="Genomic_DNA"/>
</dbReference>
<evidence type="ECO:0000256" key="2">
    <source>
        <dbReference type="SAM" id="MobiDB-lite"/>
    </source>
</evidence>
<sequence length="528" mass="57387">MSLLQPHGEAARPAHADPTSRIPARGASRVKITRFQAENFKKLRVVEIIPGDGAVVPIRGRNAQGKSSVLDAIQAALGGKSVMPSKPVRSGEEAGAVRLELDDGAVVIRRTFDTEGGGQIIVESADGARYPSPQKLLDGLYTSVAFDPLAYTRAKPEDQYKLLRSLVKLAIDPEELKKKNKADYEERRDVNRDAKQAQLLLDQMPVFENVPAEKVDEQALEDVIGTAVATNSDIEARKLRRESAWGRLEVMDTDITACRTRIAQLEEDLSGQIDTREALNKQLNDAEVLPAPIDISEAQEKLRTARETNRQIEAAAKRKAQQLLLTNLDGKAERLTKSIEGRKDSIAKAFEAAAMPVPGLTFSDGVVLFHGEPFDQVSSAEKLRVSTAIGMASNPKLRVMLVRDGSLLDPEGEELLAAMALEHNFQFWVEAVDTSGKVGIVMEDGAVRSVDGEEAPEATPIEKKRKAKSSDDKPVAENPDPKSIDERPCEDSERPADGPINDAGSSAAPDVSIGDREPVARVAESLFD</sequence>
<feature type="region of interest" description="Disordered" evidence="2">
    <location>
        <begin position="1"/>
        <end position="27"/>
    </location>
</feature>
<keyword evidence="1" id="KW-0175">Coiled coil</keyword>
<dbReference type="GO" id="GO:0016887">
    <property type="term" value="F:ATP hydrolysis activity"/>
    <property type="evidence" value="ECO:0007669"/>
    <property type="project" value="InterPro"/>
</dbReference>
<evidence type="ECO:0000259" key="3">
    <source>
        <dbReference type="Pfam" id="PF13476"/>
    </source>
</evidence>
<protein>
    <recommendedName>
        <fullName evidence="3">Rad50/SbcC-type AAA domain-containing protein</fullName>
    </recommendedName>
</protein>